<dbReference type="Gene3D" id="1.20.5.340">
    <property type="match status" value="1"/>
</dbReference>
<organism evidence="2 3">
    <name type="scientific">Acidithiobacillus thiooxidans ATCC 19377</name>
    <dbReference type="NCBI Taxonomy" id="637390"/>
    <lineage>
        <taxon>Bacteria</taxon>
        <taxon>Pseudomonadati</taxon>
        <taxon>Pseudomonadota</taxon>
        <taxon>Acidithiobacillia</taxon>
        <taxon>Acidithiobacillales</taxon>
        <taxon>Acidithiobacillaceae</taxon>
        <taxon>Acidithiobacillus</taxon>
    </lineage>
</organism>
<protein>
    <submittedName>
        <fullName evidence="2">Uncharacterized protein</fullName>
    </submittedName>
</protein>
<comment type="caution">
    <text evidence="2">The sequence shown here is derived from an EMBL/GenBank/DDBJ whole genome shotgun (WGS) entry which is preliminary data.</text>
</comment>
<sequence length="199" mass="21760">MTTKNPLLEKPEQANQAIVVAGVNSCFPEHVDFFSQSYDIDSDLHPWDISEKLASLIQQQSQYNQIISNAMRATGALTQMDIDGLTKLIETQNLTLGRIESKLDKVDGRLGEVEQRLSKIEGHMPSLATQSQVSSVKSDLQTEMNKGLSPLQNDVTSIKTEISHHATKSWVYVTLAVASAGALAAIGSIFTIINSLPKH</sequence>
<feature type="transmembrane region" description="Helical" evidence="1">
    <location>
        <begin position="170"/>
        <end position="193"/>
    </location>
</feature>
<keyword evidence="1" id="KW-1133">Transmembrane helix</keyword>
<evidence type="ECO:0000256" key="1">
    <source>
        <dbReference type="SAM" id="Phobius"/>
    </source>
</evidence>
<accession>A0A543PZG2</accession>
<gene>
    <name evidence="2" type="ORF">DLNHIDIE_03295</name>
</gene>
<dbReference type="Proteomes" id="UP000315403">
    <property type="component" value="Unassembled WGS sequence"/>
</dbReference>
<dbReference type="EMBL" id="SZUV01000005">
    <property type="protein sequence ID" value="TQN49441.1"/>
    <property type="molecule type" value="Genomic_DNA"/>
</dbReference>
<keyword evidence="1" id="KW-0472">Membrane</keyword>
<dbReference type="AlphaFoldDB" id="A0A543PZG2"/>
<keyword evidence="1" id="KW-0812">Transmembrane</keyword>
<reference evidence="2 3" key="1">
    <citation type="submission" date="2019-03" db="EMBL/GenBank/DDBJ databases">
        <title>New insights into Acidothiobacillus thiooxidans sulfur metabolism through coupled gene expression, solution geochemistry, microscopy and spectroscopy analyses.</title>
        <authorList>
            <person name="Camacho D."/>
            <person name="Frazao R."/>
            <person name="Fouillen A."/>
            <person name="Nanci A."/>
            <person name="Lang B.F."/>
            <person name="Apte S.C."/>
            <person name="Baron C."/>
            <person name="Warren L.A."/>
        </authorList>
    </citation>
    <scope>NUCLEOTIDE SEQUENCE [LARGE SCALE GENOMIC DNA]</scope>
    <source>
        <strain evidence="2 3">ATCC 19377</strain>
    </source>
</reference>
<dbReference type="RefSeq" id="WP_142090026.1">
    <property type="nucleotide sequence ID" value="NZ_SZUV01000005.1"/>
</dbReference>
<evidence type="ECO:0000313" key="2">
    <source>
        <dbReference type="EMBL" id="TQN49441.1"/>
    </source>
</evidence>
<name>A0A543PZG2_ACITH</name>
<proteinExistence type="predicted"/>
<evidence type="ECO:0000313" key="3">
    <source>
        <dbReference type="Proteomes" id="UP000315403"/>
    </source>
</evidence>